<dbReference type="PATRIC" id="fig|35818.11.peg.1248"/>
<keyword evidence="1" id="KW-0575">Peroxidase</keyword>
<dbReference type="GO" id="GO:0004601">
    <property type="term" value="F:peroxidase activity"/>
    <property type="evidence" value="ECO:0007669"/>
    <property type="project" value="UniProtKB-KW"/>
</dbReference>
<organism evidence="1 2">
    <name type="scientific">Helicobacter pullorum</name>
    <dbReference type="NCBI Taxonomy" id="35818"/>
    <lineage>
        <taxon>Bacteria</taxon>
        <taxon>Pseudomonadati</taxon>
        <taxon>Campylobacterota</taxon>
        <taxon>Epsilonproteobacteria</taxon>
        <taxon>Campylobacterales</taxon>
        <taxon>Helicobacteraceae</taxon>
        <taxon>Helicobacter</taxon>
    </lineage>
</organism>
<protein>
    <submittedName>
        <fullName evidence="1">Thiol peroxidase</fullName>
    </submittedName>
</protein>
<keyword evidence="1" id="KW-0560">Oxidoreductase</keyword>
<gene>
    <name evidence="1" type="ORF">HPU229334_06315</name>
</gene>
<sequence length="242" mass="27203">MKKIIAILACSLTFVNAGLEDNFKKSIKNIADVEVEVEFKKELVSFPSMFFVIGKTQGGDIFPVIVSKDGEYFIGLSNVLKLSNVDTQMMRDALEKAQKEKEQKDSKVLSQLFGGFLESDFVYLKGDGKNLPTKIVVTDPDCPYCREHLKNVDGELKEANLKLIFAPIHQKEAFIKAQLIMNEVAKLDAGDTKGKIKVLEKYYRDITLDAGQLKTDYSQITKNTDKIFQTGVIKGVPFIFEE</sequence>
<evidence type="ECO:0000313" key="1">
    <source>
        <dbReference type="EMBL" id="KPH55784.1"/>
    </source>
</evidence>
<dbReference type="STRING" id="35818.HPU229336_01695"/>
<dbReference type="SUPFAM" id="SSF52833">
    <property type="entry name" value="Thioredoxin-like"/>
    <property type="match status" value="1"/>
</dbReference>
<name>A0A0N1EBX7_9HELI</name>
<dbReference type="AlphaFoldDB" id="A0A0N1EBX7"/>
<dbReference type="Gene3D" id="3.40.30.10">
    <property type="entry name" value="Glutaredoxin"/>
    <property type="match status" value="1"/>
</dbReference>
<proteinExistence type="predicted"/>
<dbReference type="RefSeq" id="WP_054197985.1">
    <property type="nucleotide sequence ID" value="NZ_JNOC01000032.1"/>
</dbReference>
<reference evidence="1 2" key="1">
    <citation type="submission" date="2014-06" db="EMBL/GenBank/DDBJ databases">
        <title>Helicobacter pullorum isolates in fresh chicken meat - phenotypic and genotypic features.</title>
        <authorList>
            <person name="Borges V."/>
            <person name="Santos A."/>
            <person name="Correia C.B."/>
            <person name="Saraiva M."/>
            <person name="Menard A."/>
            <person name="Vieira L."/>
            <person name="Sampaio D.A."/>
            <person name="Gomes J.P."/>
            <person name="Oleastro M."/>
        </authorList>
    </citation>
    <scope>NUCLEOTIDE SEQUENCE [LARGE SCALE GENOMIC DNA]</scope>
    <source>
        <strain evidence="1 2">229334/12</strain>
    </source>
</reference>
<dbReference type="EMBL" id="JNOC01000032">
    <property type="protein sequence ID" value="KPH55784.1"/>
    <property type="molecule type" value="Genomic_DNA"/>
</dbReference>
<accession>A0A0N1EBX7</accession>
<dbReference type="InterPro" id="IPR036249">
    <property type="entry name" value="Thioredoxin-like_sf"/>
</dbReference>
<comment type="caution">
    <text evidence="1">The sequence shown here is derived from an EMBL/GenBank/DDBJ whole genome shotgun (WGS) entry which is preliminary data.</text>
</comment>
<evidence type="ECO:0000313" key="2">
    <source>
        <dbReference type="Proteomes" id="UP000037997"/>
    </source>
</evidence>
<dbReference type="Proteomes" id="UP000037997">
    <property type="component" value="Unassembled WGS sequence"/>
</dbReference>
<dbReference type="Gene3D" id="3.10.450.520">
    <property type="match status" value="1"/>
</dbReference>